<name>A0ABR9RSX6_9ACTN</name>
<dbReference type="SUPFAM" id="SSF53254">
    <property type="entry name" value="Phosphoglycerate mutase-like"/>
    <property type="match status" value="1"/>
</dbReference>
<dbReference type="InterPro" id="IPR051021">
    <property type="entry name" value="Mito_Ser/Thr_phosphatase"/>
</dbReference>
<accession>A0ABR9RSX6</accession>
<evidence type="ECO:0000313" key="2">
    <source>
        <dbReference type="EMBL" id="MBE7324633.1"/>
    </source>
</evidence>
<dbReference type="CDD" id="cd07067">
    <property type="entry name" value="HP_PGM_like"/>
    <property type="match status" value="1"/>
</dbReference>
<dbReference type="Proteomes" id="UP000756387">
    <property type="component" value="Unassembled WGS sequence"/>
</dbReference>
<dbReference type="Gene3D" id="3.40.50.1240">
    <property type="entry name" value="Phosphoglycerate mutase-like"/>
    <property type="match status" value="1"/>
</dbReference>
<gene>
    <name evidence="2" type="ORF">IEQ44_08205</name>
</gene>
<dbReference type="EMBL" id="JADCSA010000006">
    <property type="protein sequence ID" value="MBE7324633.1"/>
    <property type="molecule type" value="Genomic_DNA"/>
</dbReference>
<dbReference type="SMART" id="SM00855">
    <property type="entry name" value="PGAM"/>
    <property type="match status" value="1"/>
</dbReference>
<evidence type="ECO:0000313" key="3">
    <source>
        <dbReference type="Proteomes" id="UP000756387"/>
    </source>
</evidence>
<protein>
    <submittedName>
        <fullName evidence="2">Histidine phosphatase family protein</fullName>
    </submittedName>
</protein>
<evidence type="ECO:0000256" key="1">
    <source>
        <dbReference type="ARBA" id="ARBA00022801"/>
    </source>
</evidence>
<organism evidence="2 3">
    <name type="scientific">Nocardioides malaquae</name>
    <dbReference type="NCBI Taxonomy" id="2773426"/>
    <lineage>
        <taxon>Bacteria</taxon>
        <taxon>Bacillati</taxon>
        <taxon>Actinomycetota</taxon>
        <taxon>Actinomycetes</taxon>
        <taxon>Propionibacteriales</taxon>
        <taxon>Nocardioidaceae</taxon>
        <taxon>Nocardioides</taxon>
    </lineage>
</organism>
<keyword evidence="1" id="KW-0378">Hydrolase</keyword>
<dbReference type="PANTHER" id="PTHR20935">
    <property type="entry name" value="PHOSPHOGLYCERATE MUTASE-RELATED"/>
    <property type="match status" value="1"/>
</dbReference>
<reference evidence="2 3" key="1">
    <citation type="submission" date="2020-10" db="EMBL/GenBank/DDBJ databases">
        <title>Nocardioides sp. isolated from sludge.</title>
        <authorList>
            <person name="Zhang X."/>
        </authorList>
    </citation>
    <scope>NUCLEOTIDE SEQUENCE [LARGE SCALE GENOMIC DNA]</scope>
    <source>
        <strain evidence="2 3">Y6</strain>
    </source>
</reference>
<dbReference type="InterPro" id="IPR013078">
    <property type="entry name" value="His_Pase_superF_clade-1"/>
</dbReference>
<dbReference type="PANTHER" id="PTHR20935:SF0">
    <property type="entry name" value="SERINE_THREONINE-PROTEIN PHOSPHATASE PGAM5, MITOCHONDRIAL"/>
    <property type="match status" value="1"/>
</dbReference>
<sequence>MGQVLLIRHGQASFGTDDYDRLSAVGQEQAVALGRALAGLTPELVVHGELRRQRETAEHAVAVAGWDAPVEVDPRWDEFEMVGSAARMARSSLTDAREFQAWYEAATDRWLAGEELEPGQEPYAEFTARTSGALAAVAEHGTAVVFTSGGPIASLSAGLLDGGQAAYRRLMPVMVNASITKILVGRRGMSLVQFNGHDHLTREQVTYR</sequence>
<dbReference type="Pfam" id="PF00300">
    <property type="entry name" value="His_Phos_1"/>
    <property type="match status" value="1"/>
</dbReference>
<comment type="caution">
    <text evidence="2">The sequence shown here is derived from an EMBL/GenBank/DDBJ whole genome shotgun (WGS) entry which is preliminary data.</text>
</comment>
<dbReference type="RefSeq" id="WP_193638012.1">
    <property type="nucleotide sequence ID" value="NZ_JADCSA010000006.1"/>
</dbReference>
<keyword evidence="3" id="KW-1185">Reference proteome</keyword>
<dbReference type="InterPro" id="IPR029033">
    <property type="entry name" value="His_PPase_superfam"/>
</dbReference>
<proteinExistence type="predicted"/>